<feature type="compositionally biased region" description="Basic and acidic residues" evidence="1">
    <location>
        <begin position="444"/>
        <end position="456"/>
    </location>
</feature>
<feature type="region of interest" description="Disordered" evidence="1">
    <location>
        <begin position="1151"/>
        <end position="1184"/>
    </location>
</feature>
<feature type="compositionally biased region" description="Basic and acidic residues" evidence="1">
    <location>
        <begin position="780"/>
        <end position="799"/>
    </location>
</feature>
<feature type="compositionally biased region" description="Basic and acidic residues" evidence="1">
    <location>
        <begin position="228"/>
        <end position="248"/>
    </location>
</feature>
<feature type="region of interest" description="Disordered" evidence="1">
    <location>
        <begin position="731"/>
        <end position="846"/>
    </location>
</feature>
<feature type="compositionally biased region" description="Polar residues" evidence="1">
    <location>
        <begin position="605"/>
        <end position="619"/>
    </location>
</feature>
<keyword evidence="3" id="KW-1185">Reference proteome</keyword>
<accession>A0A1C1CDJ7</accession>
<feature type="region of interest" description="Disordered" evidence="1">
    <location>
        <begin position="422"/>
        <end position="663"/>
    </location>
</feature>
<feature type="compositionally biased region" description="Pro residues" evidence="1">
    <location>
        <begin position="1166"/>
        <end position="1175"/>
    </location>
</feature>
<dbReference type="eggNOG" id="ENOG502STJP">
    <property type="taxonomic scope" value="Eukaryota"/>
</dbReference>
<feature type="compositionally biased region" description="Polar residues" evidence="1">
    <location>
        <begin position="804"/>
        <end position="813"/>
    </location>
</feature>
<dbReference type="STRING" id="86049.A0A1C1CDJ7"/>
<dbReference type="VEuPathDB" id="FungiDB:CLCR_01790"/>
<evidence type="ECO:0000313" key="2">
    <source>
        <dbReference type="EMBL" id="OCT46600.1"/>
    </source>
</evidence>
<dbReference type="EMBL" id="LGRB01000015">
    <property type="protein sequence ID" value="OCT46600.1"/>
    <property type="molecule type" value="Genomic_DNA"/>
</dbReference>
<feature type="compositionally biased region" description="Low complexity" evidence="1">
    <location>
        <begin position="264"/>
        <end position="283"/>
    </location>
</feature>
<feature type="compositionally biased region" description="Polar residues" evidence="1">
    <location>
        <begin position="165"/>
        <end position="184"/>
    </location>
</feature>
<feature type="compositionally biased region" description="Basic and acidic residues" evidence="1">
    <location>
        <begin position="556"/>
        <end position="569"/>
    </location>
</feature>
<dbReference type="Proteomes" id="UP000094526">
    <property type="component" value="Unassembled WGS sequence"/>
</dbReference>
<organism evidence="2 3">
    <name type="scientific">Cladophialophora carrionii</name>
    <dbReference type="NCBI Taxonomy" id="86049"/>
    <lineage>
        <taxon>Eukaryota</taxon>
        <taxon>Fungi</taxon>
        <taxon>Dikarya</taxon>
        <taxon>Ascomycota</taxon>
        <taxon>Pezizomycotina</taxon>
        <taxon>Eurotiomycetes</taxon>
        <taxon>Chaetothyriomycetidae</taxon>
        <taxon>Chaetothyriales</taxon>
        <taxon>Herpotrichiellaceae</taxon>
        <taxon>Cladophialophora</taxon>
    </lineage>
</organism>
<reference evidence="3" key="1">
    <citation type="submission" date="2015-07" db="EMBL/GenBank/DDBJ databases">
        <authorList>
            <person name="Teixeira M.M."/>
            <person name="Souza R.C."/>
            <person name="Almeida L.G."/>
            <person name="Vicente V.A."/>
            <person name="de Hoog S."/>
            <person name="Bocca A.L."/>
            <person name="de Almeida S.R."/>
            <person name="Vasconcelos A.T."/>
            <person name="Felipe M.S."/>
        </authorList>
    </citation>
    <scope>NUCLEOTIDE SEQUENCE [LARGE SCALE GENOMIC DNA]</scope>
    <source>
        <strain evidence="3">KSF</strain>
    </source>
</reference>
<feature type="region of interest" description="Disordered" evidence="1">
    <location>
        <begin position="1057"/>
        <end position="1082"/>
    </location>
</feature>
<dbReference type="VEuPathDB" id="FungiDB:G647_01329"/>
<feature type="compositionally biased region" description="Basic and acidic residues" evidence="1">
    <location>
        <begin position="589"/>
        <end position="601"/>
    </location>
</feature>
<evidence type="ECO:0000313" key="3">
    <source>
        <dbReference type="Proteomes" id="UP000094526"/>
    </source>
</evidence>
<proteinExistence type="predicted"/>
<evidence type="ECO:0000256" key="1">
    <source>
        <dbReference type="SAM" id="MobiDB-lite"/>
    </source>
</evidence>
<comment type="caution">
    <text evidence="2">The sequence shown here is derived from an EMBL/GenBank/DDBJ whole genome shotgun (WGS) entry which is preliminary data.</text>
</comment>
<feature type="region of interest" description="Disordered" evidence="1">
    <location>
        <begin position="161"/>
        <end position="201"/>
    </location>
</feature>
<dbReference type="OrthoDB" id="3538943at2759"/>
<dbReference type="AlphaFoldDB" id="A0A1C1CDJ7"/>
<gene>
    <name evidence="2" type="ORF">CLCR_01790</name>
</gene>
<feature type="region of interest" description="Disordered" evidence="1">
    <location>
        <begin position="219"/>
        <end position="296"/>
    </location>
</feature>
<sequence length="1284" mass="140540">MDVQQPWLTEFIESGLGAWFHRLGGTPNNQYSFRKVDDVLRVTQTSTRVRTARLLQVPQLGIREPRGEVSDGAHTIEAVFASDNVTALLQAGAQCGTVLRLPDPVIRVTTHVNPPKPLLEVAQWAIVDDQYQLPEEPVTGVPVIQEQAILDSMVRYQTVKDHNCAGSNPTPHDSPRSIVSQAPFSPNKRVGVDEEDEEDLSQCQFFTQPSVAINLADLARPSPSSRSADSKLTHEVEDLRSFQRREVKPCSNGSILSPSKRAGSPTPLASLSTSLHSTNPSSSRIPDVALNHDKHENSSPIETTELVANIDLSVAPLPTANGEDHVHESTQLRPVRVTTQLGNIDAPAEYVQRWRVQAQGRRYVPRYVCKIPRDQEDFLKSLLESGDSWQPPLVGHVQRPGEVPLPLLEQLCNAADQQAQKPLTLQRPVETVNVLPTRLSPSPGRHDDPTEAKSNDQDPSQAEVEWSQSPPTQQRRLRQRSVESDEDALSGSAESQALSPSPPPPKHKITTLPQSSPPVDLRGNRQLVGPERFLRSPRLSSKNSHEVSINEDQEVEKDKFESGADDVSRRSCSPISEQRDEATPLLVRSSDDNAEDRRSNVADKPSSSSRVIGSCSTKKIQVKRTPYPSKGVTLFPSPRSDRTDNEDPLSSIVPGTYTSPTPDELASLKGASGQFGAALTVETVKASDAGSESDSAPANSRSLVQPIKTPRQAAIVGPIEQEALQPVSCVSGVSQGSCRTGDQPVVSRGRKDVQGLGVQLPESTTEQTQEDENQAGSVSRRSDVERFLQQRRHPEESVKEASFATASTGSLRSPASAKRKRGSMGESSVHAKKQRRSAPTTPVDPDYLAIFEKRRADRREKLQAIGKPKALLRQSSSSSELEVESSSGLHEAPLNIAAQPRIRNSTIGIRPSSTPVTLQSTYSGVWNIEDKLRPADSASLHSLAVVANESEAETFAKYRAAYPDYEGNADDFRRSYHFIQGVSNDEPNKIHSSLLDDAVFHHYHTYQPYKEVMGFVKFFNECVEDPSHHKRIIKFATPERLPSRNQLRRSNMAANSVIEAPPSPDTRSALATSALPPPLTKDGLETVRMQKQSLESGPLEPLAGATLSQESIEGIEKWRENAALRGSPELGSADIDRSLLQVSNLEQSVNLSAPPCLSPKITRLPQPTPKPPGPNPKNRAPANTAQAQLNRLSESFVRPQRPSPVVKARSATTPAPIAFISQPAKGERSRKSFSGTNTAFTHFEKEYARLCREKEARDVVAKAKSPADNCGVSGMGIDVFSWRK</sequence>
<protein>
    <submittedName>
        <fullName evidence="2">Uncharacterized protein</fullName>
    </submittedName>
</protein>
<name>A0A1C1CDJ7_9EURO</name>